<feature type="region of interest" description="Disordered" evidence="8">
    <location>
        <begin position="371"/>
        <end position="428"/>
    </location>
</feature>
<feature type="domain" description="CUB" evidence="9">
    <location>
        <begin position="109"/>
        <end position="221"/>
    </location>
</feature>
<evidence type="ECO:0008006" key="13">
    <source>
        <dbReference type="Google" id="ProtNLM"/>
    </source>
</evidence>
<comment type="caution">
    <text evidence="7">Lacks conserved residue(s) required for the propagation of feature annotation.</text>
</comment>
<evidence type="ECO:0000256" key="3">
    <source>
        <dbReference type="ARBA" id="ARBA00022729"/>
    </source>
</evidence>
<dbReference type="SUPFAM" id="SSF50242">
    <property type="entry name" value="TIMP-like"/>
    <property type="match status" value="1"/>
</dbReference>
<reference evidence="11" key="3">
    <citation type="submission" date="2025-09" db="UniProtKB">
        <authorList>
            <consortium name="Ensembl"/>
        </authorList>
    </citation>
    <scope>IDENTIFICATION</scope>
    <source>
        <strain evidence="11">breed Abyssinian</strain>
    </source>
</reference>
<dbReference type="Pfam" id="PF01759">
    <property type="entry name" value="NTR"/>
    <property type="match status" value="1"/>
</dbReference>
<evidence type="ECO:0000256" key="7">
    <source>
        <dbReference type="PROSITE-ProRule" id="PRU00059"/>
    </source>
</evidence>
<gene>
    <name evidence="11" type="primary">PCOLCE</name>
</gene>
<dbReference type="InterPro" id="IPR000859">
    <property type="entry name" value="CUB_dom"/>
</dbReference>
<dbReference type="GeneID" id="101091986"/>
<dbReference type="InterPro" id="IPR008993">
    <property type="entry name" value="TIMP-like_OB-fold"/>
</dbReference>
<dbReference type="SUPFAM" id="SSF49854">
    <property type="entry name" value="Spermadhesin, CUB domain"/>
    <property type="match status" value="2"/>
</dbReference>
<reference evidence="11" key="2">
    <citation type="submission" date="2025-08" db="UniProtKB">
        <authorList>
            <consortium name="Ensembl"/>
        </authorList>
    </citation>
    <scope>IDENTIFICATION</scope>
    <source>
        <strain evidence="11">breed Abyssinian</strain>
    </source>
</reference>
<keyword evidence="4" id="KW-0677">Repeat</keyword>
<dbReference type="SMART" id="SM00042">
    <property type="entry name" value="CUB"/>
    <property type="match status" value="2"/>
</dbReference>
<evidence type="ECO:0000259" key="9">
    <source>
        <dbReference type="PROSITE" id="PS01180"/>
    </source>
</evidence>
<evidence type="ECO:0000256" key="5">
    <source>
        <dbReference type="ARBA" id="ARBA00023157"/>
    </source>
</evidence>
<name>A0ABI7W876_FELCA</name>
<dbReference type="GeneTree" id="ENSGT00940000159264"/>
<evidence type="ECO:0000259" key="10">
    <source>
        <dbReference type="PROSITE" id="PS50189"/>
    </source>
</evidence>
<reference evidence="11 12" key="1">
    <citation type="submission" date="2021-02" db="EMBL/GenBank/DDBJ databases">
        <title>Safari Cat Assemblies.</title>
        <authorList>
            <person name="Bredemeyer K.R."/>
            <person name="Murphy W.J."/>
        </authorList>
    </citation>
    <scope>NUCLEOTIDE SEQUENCE [LARGE SCALE GENOMIC DNA]</scope>
</reference>
<sequence length="559" mass="59581">MCPRPREAPGLTTVPTALSLSRLPHRPPRWPVPTPTHPRLPHLALIIPAAAAAAAKLSCCLVSRTPAPLPPAMLPAATASLLGPLLTAWALLPFAQGQTPNYTRPVFLCGGDVTGESGYVASEGFPNLYPPNKECIWTITVPEGQTVSLSFRVFDFELHPACRYDALEVFAGSGTSGQRLGRFCGTFRPAPLVAPGNQVTLRMTADEGTGGRGFLLWYSGRATSGTGPPPGARRKWVTDPRVEWAAWGYWDEHQFCGGRLEKAQGTLTTPNWPESDYPPGISCSWHIIAPPDQVISLTFGKFDLEPDTYCRYDSVSVFNGAASDDAKRLGKFCGDTAPGTISSEGNELLVQFVSDLSVTADGFSASYKTLPRGAAKEEQAQSAGEDARSGTPILSPGPKPGLPSEEKPKASSEAQATPGGPDVPSVPCPKQCRRTGTLQSNFCTSNLVVTATVKSMVRGPGEGLTVTVSLIGAYKTGGLDLPSPLTDTPLKFYVPCKQCPPMKKGVSYLMMGQVEENRGPTLPPESFVVLYRSNQDQILTNLSKRKCPSQPVRAAGSQA</sequence>
<feature type="disulfide bond" evidence="7">
    <location>
        <begin position="256"/>
        <end position="283"/>
    </location>
</feature>
<feature type="domain" description="NTR" evidence="10">
    <location>
        <begin position="428"/>
        <end position="547"/>
    </location>
</feature>
<accession>A0ABI7W876</accession>
<evidence type="ECO:0000256" key="2">
    <source>
        <dbReference type="ARBA" id="ARBA00022525"/>
    </source>
</evidence>
<keyword evidence="6" id="KW-0325">Glycoprotein</keyword>
<dbReference type="InterPro" id="IPR001134">
    <property type="entry name" value="Netrin_domain"/>
</dbReference>
<dbReference type="PROSITE" id="PS50189">
    <property type="entry name" value="NTR"/>
    <property type="match status" value="1"/>
</dbReference>
<evidence type="ECO:0000256" key="8">
    <source>
        <dbReference type="SAM" id="MobiDB-lite"/>
    </source>
</evidence>
<evidence type="ECO:0000256" key="4">
    <source>
        <dbReference type="ARBA" id="ARBA00022737"/>
    </source>
</evidence>
<dbReference type="PROSITE" id="PS01180">
    <property type="entry name" value="CUB"/>
    <property type="match status" value="2"/>
</dbReference>
<evidence type="ECO:0000313" key="11">
    <source>
        <dbReference type="Ensembl" id="ENSFCTP00005006184.1"/>
    </source>
</evidence>
<dbReference type="Proteomes" id="UP000823872">
    <property type="component" value="Chromosome E3"/>
</dbReference>
<proteinExistence type="predicted"/>
<protein>
    <recommendedName>
        <fullName evidence="13">Procollagen C-endopeptidase enhancer</fullName>
    </recommendedName>
</protein>
<dbReference type="Gene3D" id="2.40.50.120">
    <property type="match status" value="1"/>
</dbReference>
<organism evidence="11 12">
    <name type="scientific">Felis catus</name>
    <name type="common">Cat</name>
    <name type="synonym">Felis silvestris catus</name>
    <dbReference type="NCBI Taxonomy" id="9685"/>
    <lineage>
        <taxon>Eukaryota</taxon>
        <taxon>Metazoa</taxon>
        <taxon>Chordata</taxon>
        <taxon>Craniata</taxon>
        <taxon>Vertebrata</taxon>
        <taxon>Euteleostomi</taxon>
        <taxon>Mammalia</taxon>
        <taxon>Eutheria</taxon>
        <taxon>Laurasiatheria</taxon>
        <taxon>Carnivora</taxon>
        <taxon>Feliformia</taxon>
        <taxon>Felidae</taxon>
        <taxon>Felinae</taxon>
        <taxon>Felis</taxon>
    </lineage>
</organism>
<dbReference type="InterPro" id="IPR035914">
    <property type="entry name" value="Sperma_CUB_dom_sf"/>
</dbReference>
<evidence type="ECO:0000256" key="1">
    <source>
        <dbReference type="ARBA" id="ARBA00004613"/>
    </source>
</evidence>
<dbReference type="PANTHER" id="PTHR24251:SF24">
    <property type="entry name" value="PROCOLLAGEN C-ENDOPEPTIDASE ENHANCER 1"/>
    <property type="match status" value="1"/>
</dbReference>
<keyword evidence="2" id="KW-0964">Secreted</keyword>
<keyword evidence="3" id="KW-0732">Signal</keyword>
<keyword evidence="5 7" id="KW-1015">Disulfide bond</keyword>
<dbReference type="Ensembl" id="ENSFCTT00005010057.1">
    <property type="protein sequence ID" value="ENSFCTP00005006184.1"/>
    <property type="gene ID" value="ENSFCTG00005003745.1"/>
</dbReference>
<dbReference type="CDD" id="cd03576">
    <property type="entry name" value="NTR_PCOLCE"/>
    <property type="match status" value="1"/>
</dbReference>
<dbReference type="RefSeq" id="XP_006942048.4">
    <property type="nucleotide sequence ID" value="XM_006941986.5"/>
</dbReference>
<comment type="subcellular location">
    <subcellularLocation>
        <location evidence="1">Secreted</location>
    </subcellularLocation>
</comment>
<dbReference type="InterPro" id="IPR035814">
    <property type="entry name" value="NTR_PCOLCE"/>
</dbReference>
<dbReference type="Pfam" id="PF00431">
    <property type="entry name" value="CUB"/>
    <property type="match status" value="2"/>
</dbReference>
<dbReference type="Gene3D" id="2.60.120.290">
    <property type="entry name" value="Spermadhesin, CUB domain"/>
    <property type="match status" value="2"/>
</dbReference>
<feature type="domain" description="CUB" evidence="9">
    <location>
        <begin position="256"/>
        <end position="370"/>
    </location>
</feature>
<dbReference type="PANTHER" id="PTHR24251">
    <property type="entry name" value="OVOCHYMASE-RELATED"/>
    <property type="match status" value="1"/>
</dbReference>
<dbReference type="InterPro" id="IPR018933">
    <property type="entry name" value="Netrin_module_non-TIMP"/>
</dbReference>
<dbReference type="CDD" id="cd00041">
    <property type="entry name" value="CUB"/>
    <property type="match status" value="2"/>
</dbReference>
<evidence type="ECO:0000313" key="12">
    <source>
        <dbReference type="Proteomes" id="UP000823872"/>
    </source>
</evidence>
<evidence type="ECO:0000256" key="6">
    <source>
        <dbReference type="ARBA" id="ARBA00023180"/>
    </source>
</evidence>
<dbReference type="SMART" id="SM00643">
    <property type="entry name" value="C345C"/>
    <property type="match status" value="1"/>
</dbReference>
<keyword evidence="12" id="KW-1185">Reference proteome</keyword>